<keyword evidence="1" id="KW-0472">Membrane</keyword>
<keyword evidence="1" id="KW-1133">Transmembrane helix</keyword>
<dbReference type="AlphaFoldDB" id="A0A0A9HAJ6"/>
<reference evidence="2" key="2">
    <citation type="journal article" date="2015" name="Data Brief">
        <title>Shoot transcriptome of the giant reed, Arundo donax.</title>
        <authorList>
            <person name="Barrero R.A."/>
            <person name="Guerrero F.D."/>
            <person name="Moolhuijzen P."/>
            <person name="Goolsby J.A."/>
            <person name="Tidwell J."/>
            <person name="Bellgard S.E."/>
            <person name="Bellgard M.I."/>
        </authorList>
    </citation>
    <scope>NUCLEOTIDE SEQUENCE</scope>
    <source>
        <tissue evidence="2">Shoot tissue taken approximately 20 cm above the soil surface</tissue>
    </source>
</reference>
<keyword evidence="1" id="KW-0812">Transmembrane</keyword>
<accession>A0A0A9HAJ6</accession>
<name>A0A0A9HAJ6_ARUDO</name>
<protein>
    <submittedName>
        <fullName evidence="2">Uncharacterized protein</fullName>
    </submittedName>
</protein>
<reference evidence="2" key="1">
    <citation type="submission" date="2014-09" db="EMBL/GenBank/DDBJ databases">
        <authorList>
            <person name="Magalhaes I.L.F."/>
            <person name="Oliveira U."/>
            <person name="Santos F.R."/>
            <person name="Vidigal T.H.D.A."/>
            <person name="Brescovit A.D."/>
            <person name="Santos A.J."/>
        </authorList>
    </citation>
    <scope>NUCLEOTIDE SEQUENCE</scope>
    <source>
        <tissue evidence="2">Shoot tissue taken approximately 20 cm above the soil surface</tissue>
    </source>
</reference>
<evidence type="ECO:0000313" key="2">
    <source>
        <dbReference type="EMBL" id="JAE31876.1"/>
    </source>
</evidence>
<organism evidence="2">
    <name type="scientific">Arundo donax</name>
    <name type="common">Giant reed</name>
    <name type="synonym">Donax arundinaceus</name>
    <dbReference type="NCBI Taxonomy" id="35708"/>
    <lineage>
        <taxon>Eukaryota</taxon>
        <taxon>Viridiplantae</taxon>
        <taxon>Streptophyta</taxon>
        <taxon>Embryophyta</taxon>
        <taxon>Tracheophyta</taxon>
        <taxon>Spermatophyta</taxon>
        <taxon>Magnoliopsida</taxon>
        <taxon>Liliopsida</taxon>
        <taxon>Poales</taxon>
        <taxon>Poaceae</taxon>
        <taxon>PACMAD clade</taxon>
        <taxon>Arundinoideae</taxon>
        <taxon>Arundineae</taxon>
        <taxon>Arundo</taxon>
    </lineage>
</organism>
<proteinExistence type="predicted"/>
<sequence>MFDRCLCHCSFLPMFDRCLCRCHKWFLYRLLVIPISILICNVVAFYMSKSEYEFERRRIGA</sequence>
<dbReference type="EMBL" id="GBRH01166020">
    <property type="protein sequence ID" value="JAE31876.1"/>
    <property type="molecule type" value="Transcribed_RNA"/>
</dbReference>
<evidence type="ECO:0000256" key="1">
    <source>
        <dbReference type="SAM" id="Phobius"/>
    </source>
</evidence>
<feature type="transmembrane region" description="Helical" evidence="1">
    <location>
        <begin position="30"/>
        <end position="48"/>
    </location>
</feature>